<comment type="caution">
    <text evidence="1">The sequence shown here is derived from an EMBL/GenBank/DDBJ whole genome shotgun (WGS) entry which is preliminary data.</text>
</comment>
<evidence type="ECO:0000313" key="1">
    <source>
        <dbReference type="EMBL" id="MDW7545391.1"/>
    </source>
</evidence>
<evidence type="ECO:0000313" key="2">
    <source>
        <dbReference type="Proteomes" id="UP001272183"/>
    </source>
</evidence>
<dbReference type="AlphaFoldDB" id="A0AAW9CJ64"/>
<dbReference type="EMBL" id="JAWUDL010000001">
    <property type="protein sequence ID" value="MDW7545391.1"/>
    <property type="molecule type" value="Genomic_DNA"/>
</dbReference>
<dbReference type="Proteomes" id="UP001272183">
    <property type="component" value="Unassembled WGS sequence"/>
</dbReference>
<name>A0AAW9CJ64_BIFLN</name>
<gene>
    <name evidence="1" type="ORF">SCX10_00775</name>
</gene>
<organism evidence="1 2">
    <name type="scientific">Bifidobacterium longum</name>
    <dbReference type="NCBI Taxonomy" id="216816"/>
    <lineage>
        <taxon>Bacteria</taxon>
        <taxon>Bacillati</taxon>
        <taxon>Actinomycetota</taxon>
        <taxon>Actinomycetes</taxon>
        <taxon>Bifidobacteriales</taxon>
        <taxon>Bifidobacteriaceae</taxon>
        <taxon>Bifidobacterium</taxon>
    </lineage>
</organism>
<accession>A0AAW9CJ64</accession>
<proteinExistence type="predicted"/>
<dbReference type="RefSeq" id="WP_196242817.1">
    <property type="nucleotide sequence ID" value="NZ_JAWUDL010000001.1"/>
</dbReference>
<reference evidence="1" key="1">
    <citation type="submission" date="2023-10" db="EMBL/GenBank/DDBJ databases">
        <title>Supernatant from a Refined Defined Microbial Community Protects Mice from Clostridioides difficile Infection.</title>
        <authorList>
            <person name="Douchant K."/>
            <person name="He S.-M."/>
            <person name="Noordhof C."/>
            <person name="Greenlaw J."/>
            <person name="Schroeter K."/>
            <person name="Vancuren S.J."/>
            <person name="Sjaarda C."/>
            <person name="Allen-Vercoe E."/>
            <person name="Gloor G.B."/>
            <person name="Vanner S.J."/>
            <person name="Petrof E.O."/>
            <person name="Sheth P.M."/>
            <person name="Guzman M."/>
        </authorList>
    </citation>
    <scope>NUCLEOTIDE SEQUENCE</scope>
    <source>
        <strain evidence="1">16-6-I_4_FM</strain>
    </source>
</reference>
<sequence>MVFDAASDAPVRLVGLSGRGMAETGIDVLDFSSDCGIKRLSYFDILLYGDT</sequence>
<protein>
    <submittedName>
        <fullName evidence="1">Uncharacterized protein</fullName>
    </submittedName>
</protein>